<dbReference type="Proteomes" id="UP000249547">
    <property type="component" value="Unassembled WGS sequence"/>
</dbReference>
<keyword evidence="1" id="KW-0732">Signal</keyword>
<evidence type="ECO:0000256" key="1">
    <source>
        <dbReference type="SAM" id="SignalP"/>
    </source>
</evidence>
<reference evidence="2 3" key="1">
    <citation type="submission" date="2018-06" db="EMBL/GenBank/DDBJ databases">
        <title>Genomic Encyclopedia of Archaeal and Bacterial Type Strains, Phase II (KMG-II): from individual species to whole genera.</title>
        <authorList>
            <person name="Goeker M."/>
        </authorList>
    </citation>
    <scope>NUCLEOTIDE SEQUENCE [LARGE SCALE GENOMIC DNA]</scope>
    <source>
        <strain evidence="2 3">DSM 23857</strain>
    </source>
</reference>
<gene>
    <name evidence="2" type="ORF">LX64_00325</name>
</gene>
<evidence type="ECO:0000313" key="3">
    <source>
        <dbReference type="Proteomes" id="UP000249547"/>
    </source>
</evidence>
<dbReference type="RefSeq" id="WP_111595851.1">
    <property type="nucleotide sequence ID" value="NZ_QLLL01000001.1"/>
</dbReference>
<keyword evidence="3" id="KW-1185">Reference proteome</keyword>
<comment type="caution">
    <text evidence="2">The sequence shown here is derived from an EMBL/GenBank/DDBJ whole genome shotgun (WGS) entry which is preliminary data.</text>
</comment>
<sequence>MKLLKSFFAAAIAVLAISATVAAHAGAFEVKRVADCYTLLNIPSTPAPTGYTNINPKLEGQVTNWTAINAPVGKLAVPVVDATHPLIDLEVECFGTGKFCCAKVEFVAAISQYRVTQVAQRL</sequence>
<evidence type="ECO:0000313" key="2">
    <source>
        <dbReference type="EMBL" id="RAJ10719.1"/>
    </source>
</evidence>
<feature type="signal peptide" evidence="1">
    <location>
        <begin position="1"/>
        <end position="25"/>
    </location>
</feature>
<name>A0A327R1J1_9BACT</name>
<proteinExistence type="predicted"/>
<dbReference type="AlphaFoldDB" id="A0A327R1J1"/>
<accession>A0A327R1J1</accession>
<organism evidence="2 3">
    <name type="scientific">Chitinophaga skermanii</name>
    <dbReference type="NCBI Taxonomy" id="331697"/>
    <lineage>
        <taxon>Bacteria</taxon>
        <taxon>Pseudomonadati</taxon>
        <taxon>Bacteroidota</taxon>
        <taxon>Chitinophagia</taxon>
        <taxon>Chitinophagales</taxon>
        <taxon>Chitinophagaceae</taxon>
        <taxon>Chitinophaga</taxon>
    </lineage>
</organism>
<dbReference type="EMBL" id="QLLL01000001">
    <property type="protein sequence ID" value="RAJ10719.1"/>
    <property type="molecule type" value="Genomic_DNA"/>
</dbReference>
<protein>
    <submittedName>
        <fullName evidence="2">Uncharacterized protein</fullName>
    </submittedName>
</protein>
<feature type="chain" id="PRO_5016402074" evidence="1">
    <location>
        <begin position="26"/>
        <end position="122"/>
    </location>
</feature>